<dbReference type="EMBL" id="JBHRWI010000069">
    <property type="protein sequence ID" value="MFC3516681.1"/>
    <property type="molecule type" value="Genomic_DNA"/>
</dbReference>
<protein>
    <submittedName>
        <fullName evidence="2">Uncharacterized protein</fullName>
    </submittedName>
</protein>
<gene>
    <name evidence="2" type="ORF">ACFORO_41400</name>
</gene>
<accession>A0ABV7QX00</accession>
<keyword evidence="3" id="KW-1185">Reference proteome</keyword>
<dbReference type="RefSeq" id="WP_370935152.1">
    <property type="nucleotide sequence ID" value="NZ_JBHMAY010000085.1"/>
</dbReference>
<evidence type="ECO:0000256" key="1">
    <source>
        <dbReference type="SAM" id="MobiDB-lite"/>
    </source>
</evidence>
<feature type="region of interest" description="Disordered" evidence="1">
    <location>
        <begin position="66"/>
        <end position="91"/>
    </location>
</feature>
<comment type="caution">
    <text evidence="2">The sequence shown here is derived from an EMBL/GenBank/DDBJ whole genome shotgun (WGS) entry which is preliminary data.</text>
</comment>
<organism evidence="2 3">
    <name type="scientific">Amycolatopsis halotolerans</name>
    <dbReference type="NCBI Taxonomy" id="330083"/>
    <lineage>
        <taxon>Bacteria</taxon>
        <taxon>Bacillati</taxon>
        <taxon>Actinomycetota</taxon>
        <taxon>Actinomycetes</taxon>
        <taxon>Pseudonocardiales</taxon>
        <taxon>Pseudonocardiaceae</taxon>
        <taxon>Amycolatopsis</taxon>
    </lineage>
</organism>
<reference evidence="3" key="1">
    <citation type="journal article" date="2019" name="Int. J. Syst. Evol. Microbiol.">
        <title>The Global Catalogue of Microorganisms (GCM) 10K type strain sequencing project: providing services to taxonomists for standard genome sequencing and annotation.</title>
        <authorList>
            <consortium name="The Broad Institute Genomics Platform"/>
            <consortium name="The Broad Institute Genome Sequencing Center for Infectious Disease"/>
            <person name="Wu L."/>
            <person name="Ma J."/>
        </authorList>
    </citation>
    <scope>NUCLEOTIDE SEQUENCE [LARGE SCALE GENOMIC DNA]</scope>
    <source>
        <strain evidence="3">CGMCC 4.7682</strain>
    </source>
</reference>
<proteinExistence type="predicted"/>
<evidence type="ECO:0000313" key="2">
    <source>
        <dbReference type="EMBL" id="MFC3516681.1"/>
    </source>
</evidence>
<sequence length="91" mass="9469">MTAIPSTGKDVVTEVGEWLGGEFASQLSPDAVHREVRAAARDLDGSIVPETLGDMVHRLARGRLTRLSAAEPSPPAATRRQASAPPALLGG</sequence>
<evidence type="ECO:0000313" key="3">
    <source>
        <dbReference type="Proteomes" id="UP001595764"/>
    </source>
</evidence>
<dbReference type="Proteomes" id="UP001595764">
    <property type="component" value="Unassembled WGS sequence"/>
</dbReference>
<name>A0ABV7QX00_9PSEU</name>